<protein>
    <recommendedName>
        <fullName evidence="3 9">Chromatin modification-related protein EAF6</fullName>
    </recommendedName>
</protein>
<comment type="subcellular location">
    <subcellularLocation>
        <location evidence="1 9">Nucleus</location>
    </subcellularLocation>
</comment>
<dbReference type="AlphaFoldDB" id="A0AAF0YJ04"/>
<reference evidence="10" key="1">
    <citation type="submission" date="2023-10" db="EMBL/GenBank/DDBJ databases">
        <authorList>
            <person name="Noh H."/>
        </authorList>
    </citation>
    <scope>NUCLEOTIDE SEQUENCE</scope>
    <source>
        <strain evidence="10">DUCC4014</strain>
    </source>
</reference>
<dbReference type="PANTHER" id="PTHR13476">
    <property type="entry name" value="CHROMATIN MODIFICATION-RELATED PROTEIN MEAF6"/>
    <property type="match status" value="1"/>
</dbReference>
<evidence type="ECO:0000256" key="1">
    <source>
        <dbReference type="ARBA" id="ARBA00004123"/>
    </source>
</evidence>
<keyword evidence="9" id="KW-0234">DNA repair</keyword>
<sequence>MSTQGPPADAKQAQAAALHEIEAAQRRKRALDMSLANLEATIYASEASYLDDTAASGGNIIKGFESYLKPPAHGYTKRKMEAGAEDRLFSGSSVQFQQQQ</sequence>
<evidence type="ECO:0000313" key="11">
    <source>
        <dbReference type="Proteomes" id="UP000827549"/>
    </source>
</evidence>
<comment type="function">
    <text evidence="9">Component of the NuA4 histone acetyltransferase complex which is involved in transcriptional activation of selected genes principally by acetylation of nucleosomal histone H4 and H2A. The NuA4 complex is also involved in DNA repair.</text>
</comment>
<evidence type="ECO:0000313" key="10">
    <source>
        <dbReference type="EMBL" id="WOO85536.1"/>
    </source>
</evidence>
<evidence type="ECO:0000256" key="8">
    <source>
        <dbReference type="ARBA" id="ARBA00023242"/>
    </source>
</evidence>
<dbReference type="GO" id="GO:0005634">
    <property type="term" value="C:nucleus"/>
    <property type="evidence" value="ECO:0007669"/>
    <property type="project" value="UniProtKB-SubCell"/>
</dbReference>
<dbReference type="InterPro" id="IPR015418">
    <property type="entry name" value="Eaf6"/>
</dbReference>
<dbReference type="GeneID" id="87812202"/>
<organism evidence="10 11">
    <name type="scientific">Vanrija pseudolonga</name>
    <dbReference type="NCBI Taxonomy" id="143232"/>
    <lineage>
        <taxon>Eukaryota</taxon>
        <taxon>Fungi</taxon>
        <taxon>Dikarya</taxon>
        <taxon>Basidiomycota</taxon>
        <taxon>Agaricomycotina</taxon>
        <taxon>Tremellomycetes</taxon>
        <taxon>Trichosporonales</taxon>
        <taxon>Trichosporonaceae</taxon>
        <taxon>Vanrija</taxon>
    </lineage>
</organism>
<evidence type="ECO:0000256" key="2">
    <source>
        <dbReference type="ARBA" id="ARBA00010916"/>
    </source>
</evidence>
<dbReference type="GO" id="GO:0006281">
    <property type="term" value="P:DNA repair"/>
    <property type="evidence" value="ECO:0007669"/>
    <property type="project" value="UniProtKB-UniRule"/>
</dbReference>
<keyword evidence="6" id="KW-0175">Coiled coil</keyword>
<dbReference type="Proteomes" id="UP000827549">
    <property type="component" value="Chromosome 7"/>
</dbReference>
<dbReference type="GO" id="GO:0006325">
    <property type="term" value="P:chromatin organization"/>
    <property type="evidence" value="ECO:0007669"/>
    <property type="project" value="UniProtKB-KW"/>
</dbReference>
<evidence type="ECO:0000256" key="5">
    <source>
        <dbReference type="ARBA" id="ARBA00023015"/>
    </source>
</evidence>
<dbReference type="RefSeq" id="XP_062631562.1">
    <property type="nucleotide sequence ID" value="XM_062775578.1"/>
</dbReference>
<evidence type="ECO:0000256" key="7">
    <source>
        <dbReference type="ARBA" id="ARBA00023163"/>
    </source>
</evidence>
<evidence type="ECO:0000256" key="9">
    <source>
        <dbReference type="RuleBase" id="RU368022"/>
    </source>
</evidence>
<comment type="subunit">
    <text evidence="9">Component of the NuA4 histone acetyltransferase complex.</text>
</comment>
<dbReference type="EMBL" id="CP086720">
    <property type="protein sequence ID" value="WOO85536.1"/>
    <property type="molecule type" value="Genomic_DNA"/>
</dbReference>
<keyword evidence="4 9" id="KW-0156">Chromatin regulator</keyword>
<gene>
    <name evidence="10" type="primary">EAF6</name>
    <name evidence="10" type="ORF">LOC62_07G009039</name>
</gene>
<keyword evidence="7 9" id="KW-0804">Transcription</keyword>
<keyword evidence="8 9" id="KW-0539">Nucleus</keyword>
<dbReference type="GO" id="GO:0035267">
    <property type="term" value="C:NuA4 histone acetyltransferase complex"/>
    <property type="evidence" value="ECO:0007669"/>
    <property type="project" value="UniProtKB-UniRule"/>
</dbReference>
<evidence type="ECO:0000256" key="3">
    <source>
        <dbReference type="ARBA" id="ARBA00018504"/>
    </source>
</evidence>
<proteinExistence type="inferred from homology"/>
<keyword evidence="9" id="KW-0227">DNA damage</keyword>
<accession>A0AAF0YJ04</accession>
<dbReference type="Pfam" id="PF09340">
    <property type="entry name" value="NuA4"/>
    <property type="match status" value="1"/>
</dbReference>
<evidence type="ECO:0000256" key="4">
    <source>
        <dbReference type="ARBA" id="ARBA00022853"/>
    </source>
</evidence>
<name>A0AAF0YJ04_9TREE</name>
<keyword evidence="11" id="KW-1185">Reference proteome</keyword>
<keyword evidence="5 9" id="KW-0805">Transcription regulation</keyword>
<evidence type="ECO:0000256" key="6">
    <source>
        <dbReference type="ARBA" id="ARBA00023054"/>
    </source>
</evidence>
<comment type="similarity">
    <text evidence="2 9">Belongs to the EAF6 family.</text>
</comment>